<name>A0A1Y1UUU0_9FUNG</name>
<evidence type="ECO:0000313" key="1">
    <source>
        <dbReference type="EMBL" id="ORX41344.1"/>
    </source>
</evidence>
<sequence length="201" mass="22771">MNVIISFMESYILKKRNENNDKNKYVNNVNNLKLCVSKENKINNEKDNNSNNSNKILTNINTNISSNLNSNKNSSRKEIYLKKSFNNNNTLLPNEPPNLIISMPSAPSENIIYRPCAPSENIINKPCTPSGIIVNSKNGCFETTNNVSNVQYIMNDNIYSSKSKIIERNSIIRKENDLNNICAPLSPINISFIETSFFQSI</sequence>
<proteinExistence type="predicted"/>
<gene>
    <name evidence="1" type="ORF">BCR36DRAFT_416848</name>
</gene>
<comment type="caution">
    <text evidence="1">The sequence shown here is derived from an EMBL/GenBank/DDBJ whole genome shotgun (WGS) entry which is preliminary data.</text>
</comment>
<organism evidence="1 2">
    <name type="scientific">Piromyces finnis</name>
    <dbReference type="NCBI Taxonomy" id="1754191"/>
    <lineage>
        <taxon>Eukaryota</taxon>
        <taxon>Fungi</taxon>
        <taxon>Fungi incertae sedis</taxon>
        <taxon>Chytridiomycota</taxon>
        <taxon>Chytridiomycota incertae sedis</taxon>
        <taxon>Neocallimastigomycetes</taxon>
        <taxon>Neocallimastigales</taxon>
        <taxon>Neocallimastigaceae</taxon>
        <taxon>Piromyces</taxon>
    </lineage>
</organism>
<evidence type="ECO:0000313" key="2">
    <source>
        <dbReference type="Proteomes" id="UP000193719"/>
    </source>
</evidence>
<reference evidence="1 2" key="2">
    <citation type="submission" date="2016-08" db="EMBL/GenBank/DDBJ databases">
        <title>Pervasive Adenine N6-methylation of Active Genes in Fungi.</title>
        <authorList>
            <consortium name="DOE Joint Genome Institute"/>
            <person name="Mondo S.J."/>
            <person name="Dannebaum R.O."/>
            <person name="Kuo R.C."/>
            <person name="Labutti K."/>
            <person name="Haridas S."/>
            <person name="Kuo A."/>
            <person name="Salamov A."/>
            <person name="Ahrendt S.R."/>
            <person name="Lipzen A."/>
            <person name="Sullivan W."/>
            <person name="Andreopoulos W.B."/>
            <person name="Clum A."/>
            <person name="Lindquist E."/>
            <person name="Daum C."/>
            <person name="Ramamoorthy G.K."/>
            <person name="Gryganskyi A."/>
            <person name="Culley D."/>
            <person name="Magnuson J.K."/>
            <person name="James T.Y."/>
            <person name="O'Malley M.A."/>
            <person name="Stajich J.E."/>
            <person name="Spatafora J.W."/>
            <person name="Visel A."/>
            <person name="Grigoriev I.V."/>
        </authorList>
    </citation>
    <scope>NUCLEOTIDE SEQUENCE [LARGE SCALE GENOMIC DNA]</scope>
    <source>
        <strain evidence="2">finn</strain>
    </source>
</reference>
<dbReference type="EMBL" id="MCFH01000091">
    <property type="protein sequence ID" value="ORX41344.1"/>
    <property type="molecule type" value="Genomic_DNA"/>
</dbReference>
<dbReference type="AlphaFoldDB" id="A0A1Y1UUU0"/>
<dbReference type="Proteomes" id="UP000193719">
    <property type="component" value="Unassembled WGS sequence"/>
</dbReference>
<accession>A0A1Y1UUU0</accession>
<protein>
    <submittedName>
        <fullName evidence="1">Uncharacterized protein</fullName>
    </submittedName>
</protein>
<reference evidence="1 2" key="1">
    <citation type="submission" date="2016-08" db="EMBL/GenBank/DDBJ databases">
        <title>Genomes of anaerobic fungi encode conserved fungal cellulosomes for biomass hydrolysis.</title>
        <authorList>
            <consortium name="DOE Joint Genome Institute"/>
            <person name="Haitjema C.H."/>
            <person name="Gilmore S.P."/>
            <person name="Henske J.K."/>
            <person name="Solomon K.V."/>
            <person name="De Groot R."/>
            <person name="Kuo A."/>
            <person name="Mondo S.J."/>
            <person name="Salamov A.A."/>
            <person name="Labutti K."/>
            <person name="Zhao Z."/>
            <person name="Chiniquy J."/>
            <person name="Barry K."/>
            <person name="Brewer H.M."/>
            <person name="Purvine S.O."/>
            <person name="Wright A.T."/>
            <person name="Boxma B."/>
            <person name="Van Alen T."/>
            <person name="Hackstein J.H."/>
            <person name="Baker S.E."/>
            <person name="Grigoriev I.V."/>
            <person name="O'Malley M.A."/>
        </authorList>
    </citation>
    <scope>NUCLEOTIDE SEQUENCE [LARGE SCALE GENOMIC DNA]</scope>
    <source>
        <strain evidence="2">finn</strain>
    </source>
</reference>
<keyword evidence="2" id="KW-1185">Reference proteome</keyword>